<evidence type="ECO:0000313" key="2">
    <source>
        <dbReference type="EMBL" id="GJE96865.1"/>
    </source>
</evidence>
<gene>
    <name evidence="2" type="ORF">PsYK624_130720</name>
</gene>
<feature type="region of interest" description="Disordered" evidence="1">
    <location>
        <begin position="158"/>
        <end position="177"/>
    </location>
</feature>
<dbReference type="EMBL" id="BPQB01000065">
    <property type="protein sequence ID" value="GJE96865.1"/>
    <property type="molecule type" value="Genomic_DNA"/>
</dbReference>
<proteinExistence type="predicted"/>
<sequence length="290" mass="30447">MPQILAALPKLRSLDLDTVLAAPAKLPTDPRVHTQNQRSALDSVHLACRLPDLPALLAPFRHITSLTLTCYGASAPITSSPRPLDPFFTASSITLHTSDGAVLSVLHGILDVTKLALSAAPTTALRELAYHRADASVPPFAPRLQSVALGGHTLTLEGAGVNDPGGPREGAVESDGDAHAQGGLGYSEWPAILRDLRLLVCTATHYISITLIVCEAHTVEDARALQRAFAALVWDEVAGVLVAAEGLERVRLGVAYGGFADGEGRVGVLREVLGEVAGRGCGEGVCRDWL</sequence>
<comment type="caution">
    <text evidence="2">The sequence shown here is derived from an EMBL/GenBank/DDBJ whole genome shotgun (WGS) entry which is preliminary data.</text>
</comment>
<evidence type="ECO:0000256" key="1">
    <source>
        <dbReference type="SAM" id="MobiDB-lite"/>
    </source>
</evidence>
<reference evidence="2 3" key="1">
    <citation type="submission" date="2021-08" db="EMBL/GenBank/DDBJ databases">
        <title>Draft Genome Sequence of Phanerochaete sordida strain YK-624.</title>
        <authorList>
            <person name="Mori T."/>
            <person name="Dohra H."/>
            <person name="Suzuki T."/>
            <person name="Kawagishi H."/>
            <person name="Hirai H."/>
        </authorList>
    </citation>
    <scope>NUCLEOTIDE SEQUENCE [LARGE SCALE GENOMIC DNA]</scope>
    <source>
        <strain evidence="2 3">YK-624</strain>
    </source>
</reference>
<organism evidence="2 3">
    <name type="scientific">Phanerochaete sordida</name>
    <dbReference type="NCBI Taxonomy" id="48140"/>
    <lineage>
        <taxon>Eukaryota</taxon>
        <taxon>Fungi</taxon>
        <taxon>Dikarya</taxon>
        <taxon>Basidiomycota</taxon>
        <taxon>Agaricomycotina</taxon>
        <taxon>Agaricomycetes</taxon>
        <taxon>Polyporales</taxon>
        <taxon>Phanerochaetaceae</taxon>
        <taxon>Phanerochaete</taxon>
    </lineage>
</organism>
<evidence type="ECO:0000313" key="3">
    <source>
        <dbReference type="Proteomes" id="UP000703269"/>
    </source>
</evidence>
<name>A0A9P3LIZ5_9APHY</name>
<dbReference type="Proteomes" id="UP000703269">
    <property type="component" value="Unassembled WGS sequence"/>
</dbReference>
<accession>A0A9P3LIZ5</accession>
<keyword evidence="3" id="KW-1185">Reference proteome</keyword>
<dbReference type="AlphaFoldDB" id="A0A9P3LIZ5"/>
<protein>
    <submittedName>
        <fullName evidence="2">Uncharacterized protein</fullName>
    </submittedName>
</protein>